<dbReference type="PANTHER" id="PTHR43685:SF2">
    <property type="entry name" value="GLYCOSYLTRANSFERASE 2-LIKE DOMAIN-CONTAINING PROTEIN"/>
    <property type="match status" value="1"/>
</dbReference>
<evidence type="ECO:0000313" key="2">
    <source>
        <dbReference type="EMBL" id="MBW4465642.1"/>
    </source>
</evidence>
<evidence type="ECO:0000259" key="1">
    <source>
        <dbReference type="Pfam" id="PF00535"/>
    </source>
</evidence>
<dbReference type="Pfam" id="PF00535">
    <property type="entry name" value="Glycos_transf_2"/>
    <property type="match status" value="1"/>
</dbReference>
<dbReference type="InterPro" id="IPR029044">
    <property type="entry name" value="Nucleotide-diphossugar_trans"/>
</dbReference>
<reference evidence="2" key="1">
    <citation type="submission" date="2021-05" db="EMBL/GenBank/DDBJ databases">
        <authorList>
            <person name="Pietrasiak N."/>
            <person name="Ward R."/>
            <person name="Stajich J.E."/>
            <person name="Kurbessoian T."/>
        </authorList>
    </citation>
    <scope>NUCLEOTIDE SEQUENCE</scope>
    <source>
        <strain evidence="2">GSE-TBD4-15B</strain>
    </source>
</reference>
<dbReference type="InterPro" id="IPR050834">
    <property type="entry name" value="Glycosyltransf_2"/>
</dbReference>
<protein>
    <submittedName>
        <fullName evidence="2">Glycosyltransferase</fullName>
    </submittedName>
</protein>
<comment type="caution">
    <text evidence="2">The sequence shown here is derived from an EMBL/GenBank/DDBJ whole genome shotgun (WGS) entry which is preliminary data.</text>
</comment>
<dbReference type="InterPro" id="IPR001173">
    <property type="entry name" value="Glyco_trans_2-like"/>
</dbReference>
<accession>A0A951PAE7</accession>
<sequence length="123" mass="13534">MTQQAGLNLEAEQPPITATVAQNSPRLVLGLPVYNGEDYLRVALDSILAQTYTDFHLVIGDNASTDATSAICQEYAARDQRISYHRHQKNLGCGGNHNFVFQPNDATYFINPAIKENAFYSAA</sequence>
<dbReference type="PANTHER" id="PTHR43685">
    <property type="entry name" value="GLYCOSYLTRANSFERASE"/>
    <property type="match status" value="1"/>
</dbReference>
<dbReference type="AlphaFoldDB" id="A0A951PAE7"/>
<reference evidence="2" key="2">
    <citation type="journal article" date="2022" name="Microbiol. Resour. Announc.">
        <title>Metagenome Sequencing to Explore Phylogenomics of Terrestrial Cyanobacteria.</title>
        <authorList>
            <person name="Ward R.D."/>
            <person name="Stajich J.E."/>
            <person name="Johansen J.R."/>
            <person name="Huntemann M."/>
            <person name="Clum A."/>
            <person name="Foster B."/>
            <person name="Foster B."/>
            <person name="Roux S."/>
            <person name="Palaniappan K."/>
            <person name="Varghese N."/>
            <person name="Mukherjee S."/>
            <person name="Reddy T.B.K."/>
            <person name="Daum C."/>
            <person name="Copeland A."/>
            <person name="Chen I.A."/>
            <person name="Ivanova N.N."/>
            <person name="Kyrpides N.C."/>
            <person name="Shapiro N."/>
            <person name="Eloe-Fadrosh E.A."/>
            <person name="Pietrasiak N."/>
        </authorList>
    </citation>
    <scope>NUCLEOTIDE SEQUENCE</scope>
    <source>
        <strain evidence="2">GSE-TBD4-15B</strain>
    </source>
</reference>
<dbReference type="SUPFAM" id="SSF53448">
    <property type="entry name" value="Nucleotide-diphospho-sugar transferases"/>
    <property type="match status" value="1"/>
</dbReference>
<dbReference type="EMBL" id="JAHHHV010000054">
    <property type="protein sequence ID" value="MBW4465642.1"/>
    <property type="molecule type" value="Genomic_DNA"/>
</dbReference>
<feature type="domain" description="Glycosyltransferase 2-like" evidence="1">
    <location>
        <begin position="31"/>
        <end position="102"/>
    </location>
</feature>
<gene>
    <name evidence="2" type="ORF">KME07_09410</name>
</gene>
<name>A0A951PAE7_9CYAN</name>
<proteinExistence type="predicted"/>
<dbReference type="Proteomes" id="UP000707356">
    <property type="component" value="Unassembled WGS sequence"/>
</dbReference>
<dbReference type="CDD" id="cd00761">
    <property type="entry name" value="Glyco_tranf_GTA_type"/>
    <property type="match status" value="1"/>
</dbReference>
<organism evidence="2 3">
    <name type="scientific">Pegethrix bostrychoides GSE-TBD4-15B</name>
    <dbReference type="NCBI Taxonomy" id="2839662"/>
    <lineage>
        <taxon>Bacteria</taxon>
        <taxon>Bacillati</taxon>
        <taxon>Cyanobacteriota</taxon>
        <taxon>Cyanophyceae</taxon>
        <taxon>Oculatellales</taxon>
        <taxon>Oculatellaceae</taxon>
        <taxon>Pegethrix</taxon>
    </lineage>
</organism>
<evidence type="ECO:0000313" key="3">
    <source>
        <dbReference type="Proteomes" id="UP000707356"/>
    </source>
</evidence>
<dbReference type="Gene3D" id="3.90.550.10">
    <property type="entry name" value="Spore Coat Polysaccharide Biosynthesis Protein SpsA, Chain A"/>
    <property type="match status" value="1"/>
</dbReference>